<dbReference type="AlphaFoldDB" id="A0A2B7YSJ2"/>
<evidence type="ECO:0000313" key="11">
    <source>
        <dbReference type="EMBL" id="PGH23587.1"/>
    </source>
</evidence>
<dbReference type="PANTHER" id="PTHR13208:SF2">
    <property type="entry name" value="MEDIATOR OF RNA POLYMERASE II TRANSCRIPTION SUBUNIT 4"/>
    <property type="match status" value="1"/>
</dbReference>
<dbReference type="OrthoDB" id="1929813at2759"/>
<dbReference type="Proteomes" id="UP000224634">
    <property type="component" value="Unassembled WGS sequence"/>
</dbReference>
<dbReference type="InterPro" id="IPR019258">
    <property type="entry name" value="Mediator_Med4"/>
</dbReference>
<keyword evidence="5 8" id="KW-0804">Transcription</keyword>
<feature type="region of interest" description="Disordered" evidence="10">
    <location>
        <begin position="272"/>
        <end position="321"/>
    </location>
</feature>
<evidence type="ECO:0000256" key="5">
    <source>
        <dbReference type="ARBA" id="ARBA00023163"/>
    </source>
</evidence>
<comment type="subunit">
    <text evidence="8">Component of the Mediator complex.</text>
</comment>
<feature type="region of interest" description="Disordered" evidence="10">
    <location>
        <begin position="92"/>
        <end position="124"/>
    </location>
</feature>
<dbReference type="GO" id="GO:0070847">
    <property type="term" value="C:core mediator complex"/>
    <property type="evidence" value="ECO:0007669"/>
    <property type="project" value="TreeGrafter"/>
</dbReference>
<accession>A0A2B7YSJ2</accession>
<dbReference type="EMBL" id="PDNA01000022">
    <property type="protein sequence ID" value="PGH23587.1"/>
    <property type="molecule type" value="Genomic_DNA"/>
</dbReference>
<evidence type="ECO:0000256" key="3">
    <source>
        <dbReference type="ARBA" id="ARBA00020629"/>
    </source>
</evidence>
<evidence type="ECO:0000256" key="4">
    <source>
        <dbReference type="ARBA" id="ARBA00023015"/>
    </source>
</evidence>
<evidence type="ECO:0000256" key="10">
    <source>
        <dbReference type="SAM" id="MobiDB-lite"/>
    </source>
</evidence>
<proteinExistence type="inferred from homology"/>
<comment type="similarity">
    <text evidence="2 8">Belongs to the Mediator complex subunit 4 family.</text>
</comment>
<evidence type="ECO:0000256" key="9">
    <source>
        <dbReference type="SAM" id="Coils"/>
    </source>
</evidence>
<keyword evidence="8" id="KW-0010">Activator</keyword>
<dbReference type="PANTHER" id="PTHR13208">
    <property type="entry name" value="MEDIATOR OF RNA POLYMERASE II TRANSCRIPTION SUBUNIT 4"/>
    <property type="match status" value="1"/>
</dbReference>
<evidence type="ECO:0000256" key="6">
    <source>
        <dbReference type="ARBA" id="ARBA00023242"/>
    </source>
</evidence>
<feature type="region of interest" description="Disordered" evidence="10">
    <location>
        <begin position="148"/>
        <end position="186"/>
    </location>
</feature>
<gene>
    <name evidence="8" type="primary">MED4</name>
    <name evidence="11" type="ORF">AJ80_02367</name>
</gene>
<keyword evidence="9" id="KW-0175">Coiled coil</keyword>
<reference evidence="11 12" key="1">
    <citation type="submission" date="2017-10" db="EMBL/GenBank/DDBJ databases">
        <title>Comparative genomics in systemic dimorphic fungi from Ajellomycetaceae.</title>
        <authorList>
            <person name="Munoz J.F."/>
            <person name="Mcewen J.G."/>
            <person name="Clay O.K."/>
            <person name="Cuomo C.A."/>
        </authorList>
    </citation>
    <scope>NUCLEOTIDE SEQUENCE [LARGE SCALE GENOMIC DNA]</scope>
    <source>
        <strain evidence="11 12">UAMH7299</strain>
    </source>
</reference>
<keyword evidence="4 8" id="KW-0805">Transcription regulation</keyword>
<comment type="function">
    <text evidence="8">Component of the Mediator complex, a coactivator involved in the regulated transcription of nearly all RNA polymerase II-dependent genes. Mediator functions as a bridge to convey information from gene-specific regulatory proteins to the basal RNA polymerase II transcription machinery. Mediator is recruited to promoters by direct interactions with regulatory proteins and serves as a scaffold for the assembly of a functional preinitiation complex with RNA polymerase II and the general transcription factors.</text>
</comment>
<name>A0A2B7YSJ2_POLH7</name>
<evidence type="ECO:0000256" key="7">
    <source>
        <dbReference type="ARBA" id="ARBA00031257"/>
    </source>
</evidence>
<keyword evidence="6 8" id="KW-0539">Nucleus</keyword>
<evidence type="ECO:0000313" key="12">
    <source>
        <dbReference type="Proteomes" id="UP000224634"/>
    </source>
</evidence>
<organism evidence="11 12">
    <name type="scientific">Polytolypa hystricis (strain UAMH7299)</name>
    <dbReference type="NCBI Taxonomy" id="1447883"/>
    <lineage>
        <taxon>Eukaryota</taxon>
        <taxon>Fungi</taxon>
        <taxon>Dikarya</taxon>
        <taxon>Ascomycota</taxon>
        <taxon>Pezizomycotina</taxon>
        <taxon>Eurotiomycetes</taxon>
        <taxon>Eurotiomycetidae</taxon>
        <taxon>Onygenales</taxon>
        <taxon>Onygenales incertae sedis</taxon>
        <taxon>Polytolypa</taxon>
    </lineage>
</organism>
<protein>
    <recommendedName>
        <fullName evidence="3 8">Mediator of RNA polymerase II transcription subunit 4</fullName>
    </recommendedName>
    <alternativeName>
        <fullName evidence="7 8">Mediator complex subunit 4</fullName>
    </alternativeName>
</protein>
<dbReference type="GO" id="GO:0003712">
    <property type="term" value="F:transcription coregulator activity"/>
    <property type="evidence" value="ECO:0007669"/>
    <property type="project" value="InterPro"/>
</dbReference>
<sequence>MEVQLLDTLSSLEAKLNNLLTSITSSPTASGAPAAAAALLNADDALTNALQTLRIHQSNHAKILRLRSEAQDLEERVKGIVREVMTLGEEISTTCHGDRSDSESEAEGEDTQMGGVAEEGGNRKSKNEVDYKLLLNFARRISRYNTEAAADASAGMPVKSSQSPTGEGNMDKAQEGGEASESALQQAQSGVGVAALSKEAVSWLDETANWSRDASQLPYPSEDHIRMGLMGHLQAASVDGKDPEKEAERMVLAAEGGGDVTVSQGAEGMVTGVAEGGSASDTGHTAIDTVQGHGPRRSVAEAVKPKSMLDLDLYDPDEDDD</sequence>
<evidence type="ECO:0000256" key="1">
    <source>
        <dbReference type="ARBA" id="ARBA00004123"/>
    </source>
</evidence>
<feature type="compositionally biased region" description="Acidic residues" evidence="10">
    <location>
        <begin position="312"/>
        <end position="321"/>
    </location>
</feature>
<keyword evidence="12" id="KW-1185">Reference proteome</keyword>
<dbReference type="GO" id="GO:0006357">
    <property type="term" value="P:regulation of transcription by RNA polymerase II"/>
    <property type="evidence" value="ECO:0007669"/>
    <property type="project" value="InterPro"/>
</dbReference>
<evidence type="ECO:0000256" key="8">
    <source>
        <dbReference type="RuleBase" id="RU364141"/>
    </source>
</evidence>
<dbReference type="STRING" id="1447883.A0A2B7YSJ2"/>
<dbReference type="GO" id="GO:0016592">
    <property type="term" value="C:mediator complex"/>
    <property type="evidence" value="ECO:0007669"/>
    <property type="project" value="InterPro"/>
</dbReference>
<comment type="caution">
    <text evidence="11">The sequence shown here is derived from an EMBL/GenBank/DDBJ whole genome shotgun (WGS) entry which is preliminary data.</text>
</comment>
<evidence type="ECO:0000256" key="2">
    <source>
        <dbReference type="ARBA" id="ARBA00009626"/>
    </source>
</evidence>
<comment type="subcellular location">
    <subcellularLocation>
        <location evidence="1 8">Nucleus</location>
    </subcellularLocation>
</comment>
<dbReference type="Pfam" id="PF10018">
    <property type="entry name" value="Med4"/>
    <property type="match status" value="1"/>
</dbReference>
<feature type="coiled-coil region" evidence="9">
    <location>
        <begin position="63"/>
        <end position="90"/>
    </location>
</feature>